<comment type="caution">
    <text evidence="3">The sequence shown here is derived from an EMBL/GenBank/DDBJ whole genome shotgun (WGS) entry which is preliminary data.</text>
</comment>
<organism evidence="3 4">
    <name type="scientific">Candidatus Magnetoglobus multicellularis str. Araruama</name>
    <dbReference type="NCBI Taxonomy" id="890399"/>
    <lineage>
        <taxon>Bacteria</taxon>
        <taxon>Pseudomonadati</taxon>
        <taxon>Thermodesulfobacteriota</taxon>
        <taxon>Desulfobacteria</taxon>
        <taxon>Desulfobacterales</taxon>
        <taxon>Desulfobacteraceae</taxon>
        <taxon>Candidatus Magnetoglobus</taxon>
    </lineage>
</organism>
<evidence type="ECO:0000256" key="1">
    <source>
        <dbReference type="ARBA" id="ARBA00022801"/>
    </source>
</evidence>
<dbReference type="Pfam" id="PF13650">
    <property type="entry name" value="Asp_protease_2"/>
    <property type="match status" value="1"/>
</dbReference>
<dbReference type="AlphaFoldDB" id="A0A1V1NTZ5"/>
<sequence length="123" mass="13641">MMKLEVLYNLPFISIDVAYMGASINVSNILIDTGSASTILSADSVKEIGIQPDDNDIPYSIRGVGGSEIVYRRCIDYIKADALSIENFNVEIGGMDYGFDINGILGMDFLYNQMQLLIYTKCY</sequence>
<dbReference type="Proteomes" id="UP000189670">
    <property type="component" value="Unassembled WGS sequence"/>
</dbReference>
<dbReference type="EMBL" id="ATBP01002286">
    <property type="protein sequence ID" value="ETR66031.1"/>
    <property type="molecule type" value="Genomic_DNA"/>
</dbReference>
<name>A0A1V1NTZ5_9BACT</name>
<proteinExistence type="predicted"/>
<dbReference type="InterPro" id="IPR034122">
    <property type="entry name" value="Retropepsin-like_bacterial"/>
</dbReference>
<dbReference type="GO" id="GO:0006508">
    <property type="term" value="P:proteolysis"/>
    <property type="evidence" value="ECO:0007669"/>
    <property type="project" value="InterPro"/>
</dbReference>
<keyword evidence="1" id="KW-0378">Hydrolase</keyword>
<protein>
    <recommendedName>
        <fullName evidence="2">Peptidase A2 domain-containing protein</fullName>
    </recommendedName>
</protein>
<dbReference type="InterPro" id="IPR001995">
    <property type="entry name" value="Peptidase_A2_cat"/>
</dbReference>
<evidence type="ECO:0000259" key="2">
    <source>
        <dbReference type="PROSITE" id="PS50175"/>
    </source>
</evidence>
<evidence type="ECO:0000313" key="3">
    <source>
        <dbReference type="EMBL" id="ETR66031.1"/>
    </source>
</evidence>
<dbReference type="PROSITE" id="PS50175">
    <property type="entry name" value="ASP_PROT_RETROV"/>
    <property type="match status" value="1"/>
</dbReference>
<accession>A0A1V1NTZ5</accession>
<reference evidence="4" key="1">
    <citation type="submission" date="2012-11" db="EMBL/GenBank/DDBJ databases">
        <authorList>
            <person name="Lucero-Rivera Y.E."/>
            <person name="Tovar-Ramirez D."/>
        </authorList>
    </citation>
    <scope>NUCLEOTIDE SEQUENCE [LARGE SCALE GENOMIC DNA]</scope>
    <source>
        <strain evidence="4">Araruama</strain>
    </source>
</reference>
<dbReference type="GO" id="GO:0004190">
    <property type="term" value="F:aspartic-type endopeptidase activity"/>
    <property type="evidence" value="ECO:0007669"/>
    <property type="project" value="InterPro"/>
</dbReference>
<dbReference type="InterPro" id="IPR021109">
    <property type="entry name" value="Peptidase_aspartic_dom_sf"/>
</dbReference>
<dbReference type="CDD" id="cd05483">
    <property type="entry name" value="retropepsin_like_bacteria"/>
    <property type="match status" value="1"/>
</dbReference>
<evidence type="ECO:0000313" key="4">
    <source>
        <dbReference type="Proteomes" id="UP000189670"/>
    </source>
</evidence>
<gene>
    <name evidence="3" type="ORF">OMM_13346</name>
</gene>
<feature type="domain" description="Peptidase A2" evidence="2">
    <location>
        <begin position="27"/>
        <end position="66"/>
    </location>
</feature>
<dbReference type="SUPFAM" id="SSF50630">
    <property type="entry name" value="Acid proteases"/>
    <property type="match status" value="1"/>
</dbReference>
<dbReference type="Gene3D" id="2.40.70.10">
    <property type="entry name" value="Acid Proteases"/>
    <property type="match status" value="1"/>
</dbReference>